<organism evidence="1">
    <name type="scientific">marine sediment metagenome</name>
    <dbReference type="NCBI Taxonomy" id="412755"/>
    <lineage>
        <taxon>unclassified sequences</taxon>
        <taxon>metagenomes</taxon>
        <taxon>ecological metagenomes</taxon>
    </lineage>
</organism>
<protein>
    <submittedName>
        <fullName evidence="1">Uncharacterized protein</fullName>
    </submittedName>
</protein>
<reference evidence="1" key="1">
    <citation type="journal article" date="2014" name="Front. Microbiol.">
        <title>High frequency of phylogenetically diverse reductive dehalogenase-homologous genes in deep subseafloor sedimentary metagenomes.</title>
        <authorList>
            <person name="Kawai M."/>
            <person name="Futagami T."/>
            <person name="Toyoda A."/>
            <person name="Takaki Y."/>
            <person name="Nishi S."/>
            <person name="Hori S."/>
            <person name="Arai W."/>
            <person name="Tsubouchi T."/>
            <person name="Morono Y."/>
            <person name="Uchiyama I."/>
            <person name="Ito T."/>
            <person name="Fujiyama A."/>
            <person name="Inagaki F."/>
            <person name="Takami H."/>
        </authorList>
    </citation>
    <scope>NUCLEOTIDE SEQUENCE</scope>
    <source>
        <strain evidence="1">Expedition CK06-06</strain>
    </source>
</reference>
<dbReference type="AlphaFoldDB" id="X1CIR4"/>
<feature type="non-terminal residue" evidence="1">
    <location>
        <position position="1"/>
    </location>
</feature>
<name>X1CIR4_9ZZZZ</name>
<proteinExistence type="predicted"/>
<comment type="caution">
    <text evidence="1">The sequence shown here is derived from an EMBL/GenBank/DDBJ whole genome shotgun (WGS) entry which is preliminary data.</text>
</comment>
<accession>X1CIR4</accession>
<evidence type="ECO:0000313" key="1">
    <source>
        <dbReference type="EMBL" id="GAG84131.1"/>
    </source>
</evidence>
<sequence length="85" mass="9404">GMPYMAVGYDGERVKIIAPNKGNAKLHVARRNVTVTAYKATVVEYKGKQHLVTKHRTIVSMVSLRVLKNTTPDALTVIKLAERVS</sequence>
<gene>
    <name evidence="1" type="ORF">S01H4_24249</name>
</gene>
<dbReference type="EMBL" id="BART01011364">
    <property type="protein sequence ID" value="GAG84131.1"/>
    <property type="molecule type" value="Genomic_DNA"/>
</dbReference>